<dbReference type="Proteomes" id="UP000198310">
    <property type="component" value="Unassembled WGS sequence"/>
</dbReference>
<evidence type="ECO:0000313" key="3">
    <source>
        <dbReference type="Proteomes" id="UP000198310"/>
    </source>
</evidence>
<name>A0A238W9C4_9BACT</name>
<evidence type="ECO:0000256" key="1">
    <source>
        <dbReference type="SAM" id="MobiDB-lite"/>
    </source>
</evidence>
<accession>A0A238W9C4</accession>
<feature type="region of interest" description="Disordered" evidence="1">
    <location>
        <begin position="181"/>
        <end position="211"/>
    </location>
</feature>
<gene>
    <name evidence="2" type="ORF">SAMN06269173_102332</name>
</gene>
<sequence>MNDPAIRALLYPLLMEGVYVDELPTGTTRADVVHITPAFMHGYEVKGDGDTLQRVENQLRCYGGAYDFVTFVVTEKHVPRLLELVPEWVGVLVASEQGLHPHRPAQYNATVDRAAVASLLRLDEIKEFLTANGLVGLSSLRRREVLQFLRQAHAVPLSRLAAYVRERLTNRLPQRLLDRAMRKAERQQRPARKRRKKPSTRRRKRSSRLGA</sequence>
<reference evidence="3" key="1">
    <citation type="submission" date="2017-06" db="EMBL/GenBank/DDBJ databases">
        <authorList>
            <person name="Varghese N."/>
            <person name="Submissions S."/>
        </authorList>
    </citation>
    <scope>NUCLEOTIDE SEQUENCE [LARGE SCALE GENOMIC DNA]</scope>
    <source>
        <strain evidence="3">DSM 28041</strain>
    </source>
</reference>
<organism evidence="2 3">
    <name type="scientific">Hymenobacter mucosus</name>
    <dbReference type="NCBI Taxonomy" id="1411120"/>
    <lineage>
        <taxon>Bacteria</taxon>
        <taxon>Pseudomonadati</taxon>
        <taxon>Bacteroidota</taxon>
        <taxon>Cytophagia</taxon>
        <taxon>Cytophagales</taxon>
        <taxon>Hymenobacteraceae</taxon>
        <taxon>Hymenobacter</taxon>
    </lineage>
</organism>
<dbReference type="EMBL" id="FZNS01000002">
    <property type="protein sequence ID" value="SNR42823.1"/>
    <property type="molecule type" value="Genomic_DNA"/>
</dbReference>
<keyword evidence="3" id="KW-1185">Reference proteome</keyword>
<dbReference type="NCBIfam" id="NF033832">
    <property type="entry name" value="sce7726_fam"/>
    <property type="match status" value="1"/>
</dbReference>
<feature type="compositionally biased region" description="Basic residues" evidence="1">
    <location>
        <begin position="189"/>
        <end position="211"/>
    </location>
</feature>
<dbReference type="RefSeq" id="WP_089331968.1">
    <property type="nucleotide sequence ID" value="NZ_FZNS01000002.1"/>
</dbReference>
<dbReference type="InterPro" id="IPR047729">
    <property type="entry name" value="Sce7726-like"/>
</dbReference>
<evidence type="ECO:0008006" key="4">
    <source>
        <dbReference type="Google" id="ProtNLM"/>
    </source>
</evidence>
<protein>
    <recommendedName>
        <fullName evidence="4">Sce7726 family protein</fullName>
    </recommendedName>
</protein>
<proteinExistence type="predicted"/>
<evidence type="ECO:0000313" key="2">
    <source>
        <dbReference type="EMBL" id="SNR42823.1"/>
    </source>
</evidence>
<dbReference type="AlphaFoldDB" id="A0A238W9C4"/>